<organism evidence="1">
    <name type="scientific">Trepomonas sp. PC1</name>
    <dbReference type="NCBI Taxonomy" id="1076344"/>
    <lineage>
        <taxon>Eukaryota</taxon>
        <taxon>Metamonada</taxon>
        <taxon>Diplomonadida</taxon>
        <taxon>Hexamitidae</taxon>
        <taxon>Hexamitinae</taxon>
        <taxon>Trepomonas</taxon>
    </lineage>
</organism>
<feature type="non-terminal residue" evidence="1">
    <location>
        <position position="1"/>
    </location>
</feature>
<accession>A0A146K2R4</accession>
<dbReference type="SUPFAM" id="SSF48452">
    <property type="entry name" value="TPR-like"/>
    <property type="match status" value="1"/>
</dbReference>
<sequence>HFLTQAIRFDQQNFFAYFQLGVASTKALNYRRAELMFNLARRFAPQECLSDLLSQFSQLYRLIDSEQHPEVLQKSLQLSREAVEMNPNSDQAWFSLGLSLLKQQQSENDLAKAGQALRKAIQIRELEQKPFPDCRFNYGMLLKMRLDFQSSFEQFKMAYEEDSSLVQAQQQAQLLEEIAQTAVNKCQGRQIEPCVFQDAQKGIFGMTVGLNKFQIQFRILTKLTKENQIPQFYLIQCIDKQQNLRAVFCTEAQKELETGAVVVLKEVTVKLVHLKTKTLKYEFLALQSANMTVDGKEYQKGKIEWKSEVQ</sequence>
<dbReference type="InterPro" id="IPR011990">
    <property type="entry name" value="TPR-like_helical_dom_sf"/>
</dbReference>
<evidence type="ECO:0000313" key="1">
    <source>
        <dbReference type="EMBL" id="JAP90997.1"/>
    </source>
</evidence>
<protein>
    <submittedName>
        <fullName evidence="1">Uncharacterized protein</fullName>
    </submittedName>
</protein>
<dbReference type="AlphaFoldDB" id="A0A146K2R4"/>
<gene>
    <name evidence="1" type="ORF">TPC1_17520</name>
</gene>
<reference evidence="1" key="1">
    <citation type="submission" date="2015-07" db="EMBL/GenBank/DDBJ databases">
        <title>Adaptation to a free-living lifestyle via gene acquisitions in the diplomonad Trepomonas sp. PC1.</title>
        <authorList>
            <person name="Xu F."/>
            <person name="Jerlstrom-Hultqvist J."/>
            <person name="Kolisko M."/>
            <person name="Simpson A.G.B."/>
            <person name="Roger A.J."/>
            <person name="Svard S.G."/>
            <person name="Andersson J.O."/>
        </authorList>
    </citation>
    <scope>NUCLEOTIDE SEQUENCE</scope>
    <source>
        <strain evidence="1">PC1</strain>
    </source>
</reference>
<dbReference type="EMBL" id="GDID01005609">
    <property type="protein sequence ID" value="JAP90997.1"/>
    <property type="molecule type" value="Transcribed_RNA"/>
</dbReference>
<dbReference type="Gene3D" id="1.25.40.10">
    <property type="entry name" value="Tetratricopeptide repeat domain"/>
    <property type="match status" value="1"/>
</dbReference>
<name>A0A146K2R4_9EUKA</name>
<proteinExistence type="predicted"/>